<keyword evidence="2" id="KW-1185">Reference proteome</keyword>
<reference evidence="2" key="1">
    <citation type="submission" date="2015-10" db="EMBL/GenBank/DDBJ databases">
        <title>Genome of Paenibacillus bovis sp. nov.</title>
        <authorList>
            <person name="Wu Z."/>
            <person name="Gao C."/>
            <person name="Liu Z."/>
            <person name="Zheng H."/>
        </authorList>
    </citation>
    <scope>NUCLEOTIDE SEQUENCE [LARGE SCALE GENOMIC DNA]</scope>
    <source>
        <strain evidence="2">BD3526</strain>
    </source>
</reference>
<dbReference type="AlphaFoldDB" id="A0A172ZCQ8"/>
<organism evidence="1 2">
    <name type="scientific">Paenibacillus bovis</name>
    <dbReference type="NCBI Taxonomy" id="1616788"/>
    <lineage>
        <taxon>Bacteria</taxon>
        <taxon>Bacillati</taxon>
        <taxon>Bacillota</taxon>
        <taxon>Bacilli</taxon>
        <taxon>Bacillales</taxon>
        <taxon>Paenibacillaceae</taxon>
        <taxon>Paenibacillus</taxon>
    </lineage>
</organism>
<reference evidence="1 2" key="2">
    <citation type="journal article" date="2016" name="Int. J. Syst. Evol. Microbiol.">
        <title>Paenibacillus bovis sp. nov., isolated from raw yak (Bos grunniens) milk.</title>
        <authorList>
            <person name="Gao C."/>
            <person name="Han J."/>
            <person name="Liu Z."/>
            <person name="Xu X."/>
            <person name="Hang F."/>
            <person name="Wu Z."/>
        </authorList>
    </citation>
    <scope>NUCLEOTIDE SEQUENCE [LARGE SCALE GENOMIC DNA]</scope>
    <source>
        <strain evidence="1 2">BD3526</strain>
    </source>
</reference>
<gene>
    <name evidence="1" type="ORF">AR543_05055</name>
</gene>
<accession>A0A172ZCQ8</accession>
<protein>
    <submittedName>
        <fullName evidence="1">Uncharacterized protein</fullName>
    </submittedName>
</protein>
<sequence length="300" mass="33241">MSTQEWTIRDCRIAEGMIHGTIQQSGDTESAGEPVTILIQPPSAQEQRHLLNSLSASAQKVYLLLRDALREEAGANEDGSSPVSSSLLSAIGLDYVHELPADATVAEVLSSCTPYLHTNEDLAAYLTAENDRQAEEQQIQMLLGHAWEQLNHQPLLAWHLAGWSTDKLLREIWQQWGQQLPAPAEWSVSEQEDEAVATLSDEPSLGSLLAESAAAGTLHQLGEGLTEVEEYLQNANNSWQQQLKKNATLVVYTPSPGEETMPDLQTLLPEVKGAMDGYEEVRRKVADRIRQRHMSRQSKK</sequence>
<name>A0A172ZCQ8_9BACL</name>
<evidence type="ECO:0000313" key="2">
    <source>
        <dbReference type="Proteomes" id="UP000078148"/>
    </source>
</evidence>
<dbReference type="EMBL" id="CP013023">
    <property type="protein sequence ID" value="ANF95441.1"/>
    <property type="molecule type" value="Genomic_DNA"/>
</dbReference>
<dbReference type="RefSeq" id="WP_060532379.1">
    <property type="nucleotide sequence ID" value="NZ_CP013023.1"/>
</dbReference>
<dbReference type="Proteomes" id="UP000078148">
    <property type="component" value="Chromosome"/>
</dbReference>
<proteinExistence type="predicted"/>
<evidence type="ECO:0000313" key="1">
    <source>
        <dbReference type="EMBL" id="ANF95441.1"/>
    </source>
</evidence>
<dbReference type="KEGG" id="pbv:AR543_05055"/>
<dbReference type="STRING" id="1616788.AR543_05055"/>
<dbReference type="OrthoDB" id="2578983at2"/>